<feature type="transmembrane region" description="Helical" evidence="7">
    <location>
        <begin position="121"/>
        <end position="140"/>
    </location>
</feature>
<feature type="transmembrane region" description="Helical" evidence="7">
    <location>
        <begin position="220"/>
        <end position="242"/>
    </location>
</feature>
<keyword evidence="4 7" id="KW-0812">Transmembrane</keyword>
<feature type="transmembrane region" description="Helical" evidence="7">
    <location>
        <begin position="160"/>
        <end position="178"/>
    </location>
</feature>
<protein>
    <recommendedName>
        <fullName evidence="10">Transporter</fullName>
    </recommendedName>
</protein>
<dbReference type="PANTHER" id="PTHR36838:SF3">
    <property type="entry name" value="TRANSPORTER AUXIN EFFLUX CARRIER EC FAMILY"/>
    <property type="match status" value="1"/>
</dbReference>
<evidence type="ECO:0000256" key="7">
    <source>
        <dbReference type="SAM" id="Phobius"/>
    </source>
</evidence>
<keyword evidence="9" id="KW-1185">Reference proteome</keyword>
<keyword evidence="2" id="KW-0813">Transport</keyword>
<dbReference type="EMBL" id="MAEI02000001">
    <property type="protein sequence ID" value="MEO1781657.1"/>
    <property type="molecule type" value="Genomic_DNA"/>
</dbReference>
<dbReference type="Proteomes" id="UP001429357">
    <property type="component" value="Unassembled WGS sequence"/>
</dbReference>
<organism evidence="8 9">
    <name type="scientific">Enterococcus diestrammenae</name>
    <dbReference type="NCBI Taxonomy" id="1155073"/>
    <lineage>
        <taxon>Bacteria</taxon>
        <taxon>Bacillati</taxon>
        <taxon>Bacillota</taxon>
        <taxon>Bacilli</taxon>
        <taxon>Lactobacillales</taxon>
        <taxon>Enterococcaceae</taxon>
        <taxon>Enterococcus</taxon>
    </lineage>
</organism>
<evidence type="ECO:0000256" key="4">
    <source>
        <dbReference type="ARBA" id="ARBA00022692"/>
    </source>
</evidence>
<evidence type="ECO:0000256" key="1">
    <source>
        <dbReference type="ARBA" id="ARBA00004141"/>
    </source>
</evidence>
<evidence type="ECO:0000313" key="9">
    <source>
        <dbReference type="Proteomes" id="UP001429357"/>
    </source>
</evidence>
<proteinExistence type="predicted"/>
<comment type="subcellular location">
    <subcellularLocation>
        <location evidence="1">Membrane</location>
        <topology evidence="1">Multi-pass membrane protein</topology>
    </subcellularLocation>
</comment>
<keyword evidence="3" id="KW-1003">Cell membrane</keyword>
<dbReference type="RefSeq" id="WP_161868380.1">
    <property type="nucleotide sequence ID" value="NZ_MAEI02000001.1"/>
</dbReference>
<comment type="caution">
    <text evidence="8">The sequence shown here is derived from an EMBL/GenBank/DDBJ whole genome shotgun (WGS) entry which is preliminary data.</text>
</comment>
<dbReference type="Pfam" id="PF03547">
    <property type="entry name" value="Mem_trans"/>
    <property type="match status" value="1"/>
</dbReference>
<dbReference type="PANTHER" id="PTHR36838">
    <property type="entry name" value="AUXIN EFFLUX CARRIER FAMILY PROTEIN"/>
    <property type="match status" value="1"/>
</dbReference>
<keyword evidence="6 7" id="KW-0472">Membrane</keyword>
<feature type="transmembrane region" description="Helical" evidence="7">
    <location>
        <begin position="248"/>
        <end position="266"/>
    </location>
</feature>
<sequence length="302" mass="32716">MGHIITNAVSLFVMIILGYLTKRAGLLSKGDGTILSRIIINVTIPAVIVVNLATLQLSGRLLLLIPFALLLTLSQIGVGKLFAGKDTRQDQIFLLYTGSGFNIGNFTLPFVQSFYGAGVPILSIFDLGNSIMLAGGTTVVIDHLTGEKEPPHLKSILKKLFASPPFTFYLLMLFVRLMDLQLPLAWLTILKPVASANTFLSMFMIGLYLQLRLPRTSLKLVVKGLALRYGFGLVLVALFGLAPLPQSIKLILCLLAVTPVPLFSVIHSVSAGIKEEITGFCSSISFLISLPLMTVIVAFLSR</sequence>
<feature type="transmembrane region" description="Helical" evidence="7">
    <location>
        <begin position="61"/>
        <end position="82"/>
    </location>
</feature>
<reference evidence="9" key="1">
    <citation type="submission" date="2016-06" db="EMBL/GenBank/DDBJ databases">
        <title>Four novel species of enterococci isolated from chicken manure.</title>
        <authorList>
            <person name="Van Tyne D."/>
        </authorList>
    </citation>
    <scope>NUCLEOTIDE SEQUENCE [LARGE SCALE GENOMIC DNA]</scope>
    <source>
        <strain evidence="9">JM9A</strain>
    </source>
</reference>
<reference evidence="8 9" key="2">
    <citation type="submission" date="2024-02" db="EMBL/GenBank/DDBJ databases">
        <title>The Genome Sequence of Enterococcus diestrammenae JM9A.</title>
        <authorList>
            <person name="Earl A."/>
            <person name="Manson A."/>
            <person name="Gilmore M."/>
            <person name="Sanders J."/>
            <person name="Shea T."/>
            <person name="Howe W."/>
            <person name="Livny J."/>
            <person name="Cuomo C."/>
            <person name="Neafsey D."/>
            <person name="Birren B."/>
        </authorList>
    </citation>
    <scope>NUCLEOTIDE SEQUENCE [LARGE SCALE GENOMIC DNA]</scope>
    <source>
        <strain evidence="8 9">JM9A</strain>
    </source>
</reference>
<gene>
    <name evidence="8" type="ORF">BAU18_001244</name>
</gene>
<accession>A0ABV0F0Y2</accession>
<feature type="transmembrane region" description="Helical" evidence="7">
    <location>
        <begin position="184"/>
        <end position="208"/>
    </location>
</feature>
<evidence type="ECO:0008006" key="10">
    <source>
        <dbReference type="Google" id="ProtNLM"/>
    </source>
</evidence>
<evidence type="ECO:0000256" key="3">
    <source>
        <dbReference type="ARBA" id="ARBA00022475"/>
    </source>
</evidence>
<feature type="transmembrane region" description="Helical" evidence="7">
    <location>
        <begin position="34"/>
        <end position="55"/>
    </location>
</feature>
<dbReference type="InterPro" id="IPR004776">
    <property type="entry name" value="Mem_transp_PIN-like"/>
</dbReference>
<evidence type="ECO:0000313" key="8">
    <source>
        <dbReference type="EMBL" id="MEO1781657.1"/>
    </source>
</evidence>
<feature type="transmembrane region" description="Helical" evidence="7">
    <location>
        <begin position="6"/>
        <end position="22"/>
    </location>
</feature>
<feature type="transmembrane region" description="Helical" evidence="7">
    <location>
        <begin position="94"/>
        <end position="115"/>
    </location>
</feature>
<feature type="transmembrane region" description="Helical" evidence="7">
    <location>
        <begin position="278"/>
        <end position="300"/>
    </location>
</feature>
<name>A0ABV0F0Y2_9ENTE</name>
<keyword evidence="5 7" id="KW-1133">Transmembrane helix</keyword>
<evidence type="ECO:0000256" key="2">
    <source>
        <dbReference type="ARBA" id="ARBA00022448"/>
    </source>
</evidence>
<evidence type="ECO:0000256" key="5">
    <source>
        <dbReference type="ARBA" id="ARBA00022989"/>
    </source>
</evidence>
<evidence type="ECO:0000256" key="6">
    <source>
        <dbReference type="ARBA" id="ARBA00023136"/>
    </source>
</evidence>